<dbReference type="SUPFAM" id="SSF49313">
    <property type="entry name" value="Cadherin-like"/>
    <property type="match status" value="4"/>
</dbReference>
<evidence type="ECO:0000313" key="5">
    <source>
        <dbReference type="Proteomes" id="UP000831390"/>
    </source>
</evidence>
<feature type="domain" description="Secretion system C-terminal sorting" evidence="2">
    <location>
        <begin position="2305"/>
        <end position="2381"/>
    </location>
</feature>
<feature type="domain" description="Bacterial Ig-like" evidence="3">
    <location>
        <begin position="1079"/>
        <end position="1171"/>
    </location>
</feature>
<dbReference type="Gene3D" id="2.60.120.260">
    <property type="entry name" value="Galactose-binding domain-like"/>
    <property type="match status" value="1"/>
</dbReference>
<dbReference type="InterPro" id="IPR015919">
    <property type="entry name" value="Cadherin-like_sf"/>
</dbReference>
<organism evidence="4 5">
    <name type="scientific">Hymenobacter monticola</name>
    <dbReference type="NCBI Taxonomy" id="1705399"/>
    <lineage>
        <taxon>Bacteria</taxon>
        <taxon>Pseudomonadati</taxon>
        <taxon>Bacteroidota</taxon>
        <taxon>Cytophagia</taxon>
        <taxon>Cytophagales</taxon>
        <taxon>Hymenobacteraceae</taxon>
        <taxon>Hymenobacter</taxon>
    </lineage>
</organism>
<dbReference type="InterPro" id="IPR044048">
    <property type="entry name" value="Big_12"/>
</dbReference>
<dbReference type="NCBIfam" id="TIGR04183">
    <property type="entry name" value="Por_Secre_tail"/>
    <property type="match status" value="1"/>
</dbReference>
<keyword evidence="5" id="KW-1185">Reference proteome</keyword>
<dbReference type="InterPro" id="IPR013783">
    <property type="entry name" value="Ig-like_fold"/>
</dbReference>
<accession>A0ABY4AYZ9</accession>
<evidence type="ECO:0000259" key="2">
    <source>
        <dbReference type="Pfam" id="PF18962"/>
    </source>
</evidence>
<proteinExistence type="predicted"/>
<dbReference type="PANTHER" id="PTHR37494:SF1">
    <property type="entry name" value="STAPHYLOCOCCUS AUREUS SURFACE PROTEIN A"/>
    <property type="match status" value="1"/>
</dbReference>
<name>A0ABY4AYZ9_9BACT</name>
<gene>
    <name evidence="4" type="ORF">MTP16_13455</name>
</gene>
<reference evidence="4 5" key="1">
    <citation type="submission" date="2022-03" db="EMBL/GenBank/DDBJ databases">
        <title>Hymenobactersp. isolated from the air.</title>
        <authorList>
            <person name="Won M."/>
            <person name="Kwon S.-W."/>
        </authorList>
    </citation>
    <scope>NUCLEOTIDE SEQUENCE [LARGE SCALE GENOMIC DNA]</scope>
    <source>
        <strain evidence="4 5">KACC 22596</strain>
    </source>
</reference>
<dbReference type="InterPro" id="IPR026444">
    <property type="entry name" value="Secre_tail"/>
</dbReference>
<feature type="domain" description="Bacterial Ig-like" evidence="3">
    <location>
        <begin position="1270"/>
        <end position="1363"/>
    </location>
</feature>
<dbReference type="Proteomes" id="UP000831390">
    <property type="component" value="Chromosome"/>
</dbReference>
<dbReference type="Gene3D" id="2.60.40.10">
    <property type="entry name" value="Immunoglobulins"/>
    <property type="match status" value="5"/>
</dbReference>
<keyword evidence="1" id="KW-0732">Signal</keyword>
<evidence type="ECO:0000259" key="3">
    <source>
        <dbReference type="Pfam" id="PF19078"/>
    </source>
</evidence>
<feature type="chain" id="PRO_5045621560" evidence="1">
    <location>
        <begin position="20"/>
        <end position="2382"/>
    </location>
</feature>
<dbReference type="EMBL" id="CP094534">
    <property type="protein sequence ID" value="UOE32135.1"/>
    <property type="molecule type" value="Genomic_DNA"/>
</dbReference>
<feature type="signal peptide" evidence="1">
    <location>
        <begin position="1"/>
        <end position="19"/>
    </location>
</feature>
<protein>
    <submittedName>
        <fullName evidence="4">Ig domain-containing protein</fullName>
    </submittedName>
</protein>
<sequence length="2382" mass="241630">MKSKLLLWLLLLCSGSAWAQTQTLRKESFETDGEGTRYTSTTTVNTVSVNRYFFRAKDPVMYNGAATFGNSGSVQMALEDSTYFWACEGVRGTSSGSTSTVGPGTLTLRGISNTQTYTDLQVTVAFGDPRDGTTDVTTQQHMRIQYRYGTTGGFTMAGEFTRGPSVSSGAVSPWTRVGGTGTAATLTSAFSDHTFDILAGSGDLYVQIEADYYGSNKEIAFDNIRVTGKPSTVLKPTIASNVGTGTLTFVEGTAARLTVFSDLAVANPAMTSSPMLTGATVSIATGYAGTEDELTYGSLPTGITLASNTGQVLTFSGTASVASYEALLESIQYKNTDPNNATAGNRKLSFIVKSTVDSAPLERIITVTTALNGPTLLSSLPNSTYIENFDTDGEGTRYGSNTKVSNSQGFVRLTNASNGNAAPGSGFSGAASTVFTNVQGAGYWYTNGTQGIVSGGVGQLTLAPVNSAGFVNLHFKVRVGAFSSGGGFTSNEFLRFSYSTDGGTTWTIFANYTGASGQLYLNGNTATPFLDTSLDNVDFALPASLNGATISFRAETNNGGGEQIVFDDIQITGVQQATVNSIVRASANPTNAATVNYTVTFSSAVTGLTASNFSLTTTGTVSGTVGTPVVGAGNTWTVPVTGITGSGTLTLSLTNDNNLSVDITTTLPFAGETYTIDKTAPTVVSSVRQNPATATTGATSLTFRVTFSEAVTGVTTSSFTFVTATGSTTGSIASVAAVSGSNGTQYDVTVNRVSGNGTVRLDVKSSGSGISDAVGNGLSGGFTGGETYTVNQSVTVTSVTRLTPSPTATAQVSYRVVFSGSVSGVTANNFSVTSNTGAGIATNGVSGSGTTYTVVVNTGTGDGTLTLNVVSSTGITPTVSNVPYTAGETYTITKGFAAAPTLRIQAAGSASGNSDVTAFVDVVQVLQSGTSNVVANGLQNGSFETNNVPANGFRKASDATPVVAAPWSFTGTSGVARYGSLFDSQVAGFTQPLPPNGDAVALVQSVNGNNNANISQNLAVPTGSYQVRFQTIQRYYTAVDQRLNVFINDVFVGSIQPNNTPTYETFTSASFNVFAPVLTATITSSAGSNGGSTTTSPIPFTVTFSQSVTGFDASDVTVGNGSLSGFSGSGSTYTFNVTPSANGAVTVNVLANAAVDANNTSNSSASFSITYAQPVTAAPVVTAPANGSLTNNPQPTYAGTAPANSTVTVYVGPNAGTATAIGTTTADASGNFTLTQPSALTSGTYKVYATAQTSGSVVSANSNTNTFTVDTTRPTVTLSSSSPSGSTNVAAPFAFTATFTEPVTGFVAGDLSVSNGTVTSFSGSGTTYTFTVTPTVLGSVTSVAVFANSSQDAANNGNVGSANYLLTSSAPTITLAPATLPDGAVGTAYNQTLTASGGTAPYTYAITAGALPAGLTLSSAGVLSGTPTAGGSFSFTVRATDASAAPGPYSGSRAYTLLVAAPIIVLNPPTLPGGMRGTAYSQALSASGGTAPYTYAITAGALPAGLTLSSAGVLSGTPAASGSFSFTVTATDASTGDGPYFGLRSYTLTIAAPTITLAPATLPNGTVAVAYSQTLTASGGTAPYTYAITAGALPAGLTLSSAGVLAGTPAAGGTFNFTVTATDASTSASGGPYAALRSYSLVIAAPTIVVSPASLPSGTQGTAYSQTLTASGGTAPYTYAITAGALPAGLSLTNGTISGTPAVNGTFTFTVTATDASTGSGPYTGSRPYSLSIAVPVVTSVSWNGNINTDWFNASNWSPNQVPDATLDAVIPTSPSGGRFPTIVANASPANARNLSIASGASLTMTANTLVLAANLTNNGTFSGFSGSNGGTLVLGGSAPALLNGGGVNRFWNLTVGANGAQLNNPNVTSVRRLLALNGNFATNSNPFTLISDAARTAMVVNNGGNVVNGDVTVQRYIDPSLNPNLGYRHVSAPIANATVASLTTSGFSPVVNPAYNASPTPLLVQSFPTVYGYDQARLASTNNNLNAFDKGWYSPSALTDALNVGQGYTVLIGGGQTWNFTGPLNNGNRTVTLARNSDATAPDAGYALVGNPYPSPLDWRQVSLADRPNVGGTVYVYQSNDPANPYTGVYGFYSASANIGTVSPVLAQGQGFFVRVDAGQTAGAVTFRNSQRPTTYTSPTYLRTTETRPLVELHLQGTGSTLSDAAFVYFEQGATDSFDAQFDAEKLPNPSGLNLSTSLSATQRLAIDGRAPLGTTQRVVPLAVGVPAVGSYTLSTAQLLNLGTTPVYLRDLQSGAVIDLRQQASYSFTVSNASALITSRFELVFSPQAVLATAPAALAAQVGLYPNPATTTAFVELPTALGRSAVAAELVDALGRTMRKVSLPAQGAAPHRLDLANLATGVYTLHLRTGAGVIVKKLVVE</sequence>
<dbReference type="RefSeq" id="WP_243509735.1">
    <property type="nucleotide sequence ID" value="NZ_CP094534.1"/>
</dbReference>
<dbReference type="PANTHER" id="PTHR37494">
    <property type="entry name" value="HEMAGGLUTININ"/>
    <property type="match status" value="1"/>
</dbReference>
<evidence type="ECO:0000313" key="4">
    <source>
        <dbReference type="EMBL" id="UOE32135.1"/>
    </source>
</evidence>
<dbReference type="Pfam" id="PF05345">
    <property type="entry name" value="He_PIG"/>
    <property type="match status" value="4"/>
</dbReference>
<dbReference type="Pfam" id="PF19078">
    <property type="entry name" value="Big_12"/>
    <property type="match status" value="2"/>
</dbReference>
<dbReference type="Pfam" id="PF18962">
    <property type="entry name" value="Por_Secre_tail"/>
    <property type="match status" value="1"/>
</dbReference>
<evidence type="ECO:0000256" key="1">
    <source>
        <dbReference type="SAM" id="SignalP"/>
    </source>
</evidence>